<evidence type="ECO:0000313" key="2">
    <source>
        <dbReference type="EMBL" id="MDA1387409.1"/>
    </source>
</evidence>
<dbReference type="Proteomes" id="UP001145799">
    <property type="component" value="Unassembled WGS sequence"/>
</dbReference>
<protein>
    <submittedName>
        <fullName evidence="2 3">Phosphotransferase</fullName>
    </submittedName>
</protein>
<dbReference type="RefSeq" id="WP_270123917.1">
    <property type="nucleotide sequence ID" value="NZ_BAAAOM010000004.1"/>
</dbReference>
<reference evidence="2" key="1">
    <citation type="submission" date="2022-12" db="EMBL/GenBank/DDBJ databases">
        <title>Gycomyces niveus sp.nov., a novel actinomycete isolated from soil in Shouguang.</title>
        <authorList>
            <person name="Yang X."/>
        </authorList>
    </citation>
    <scope>NUCLEOTIDE SEQUENCE</scope>
    <source>
        <strain evidence="2">DSM 44724</strain>
    </source>
</reference>
<keyword evidence="5" id="KW-1185">Reference proteome</keyword>
<evidence type="ECO:0000313" key="4">
    <source>
        <dbReference type="Proteomes" id="UP001145799"/>
    </source>
</evidence>
<name>A0A9X3PNT4_9ACTN</name>
<dbReference type="PANTHER" id="PTHR21310:SF15">
    <property type="entry name" value="AMINOGLYCOSIDE PHOSPHOTRANSFERASE DOMAIN-CONTAINING PROTEIN"/>
    <property type="match status" value="1"/>
</dbReference>
<evidence type="ECO:0000313" key="5">
    <source>
        <dbReference type="Proteomes" id="UP001183604"/>
    </source>
</evidence>
<keyword evidence="3" id="KW-0808">Transferase</keyword>
<dbReference type="Gene3D" id="3.90.1200.10">
    <property type="match status" value="1"/>
</dbReference>
<dbReference type="Proteomes" id="UP001183604">
    <property type="component" value="Unassembled WGS sequence"/>
</dbReference>
<dbReference type="SUPFAM" id="SSF56112">
    <property type="entry name" value="Protein kinase-like (PK-like)"/>
    <property type="match status" value="1"/>
</dbReference>
<gene>
    <name evidence="3" type="ORF">J2S69_002303</name>
    <name evidence="2" type="ORF">O2L01_20605</name>
</gene>
<keyword evidence="3" id="KW-0418">Kinase</keyword>
<dbReference type="PANTHER" id="PTHR21310">
    <property type="entry name" value="AMINOGLYCOSIDE PHOSPHOTRANSFERASE-RELATED-RELATED"/>
    <property type="match status" value="1"/>
</dbReference>
<dbReference type="AlphaFoldDB" id="A0A9X3PNT4"/>
<dbReference type="Pfam" id="PF01636">
    <property type="entry name" value="APH"/>
    <property type="match status" value="1"/>
</dbReference>
<dbReference type="EMBL" id="JAPZVQ010000016">
    <property type="protein sequence ID" value="MDA1387409.1"/>
    <property type="molecule type" value="Genomic_DNA"/>
</dbReference>
<dbReference type="GO" id="GO:0016301">
    <property type="term" value="F:kinase activity"/>
    <property type="evidence" value="ECO:0007669"/>
    <property type="project" value="UniProtKB-KW"/>
</dbReference>
<reference evidence="3 5" key="2">
    <citation type="submission" date="2023-07" db="EMBL/GenBank/DDBJ databases">
        <title>Sequencing the genomes of 1000 actinobacteria strains.</title>
        <authorList>
            <person name="Klenk H.-P."/>
        </authorList>
    </citation>
    <scope>NUCLEOTIDE SEQUENCE [LARGE SCALE GENOMIC DNA]</scope>
    <source>
        <strain evidence="3 5">DSM 44724</strain>
    </source>
</reference>
<feature type="domain" description="Aminoglycoside phosphotransferase" evidence="1">
    <location>
        <begin position="24"/>
        <end position="234"/>
    </location>
</feature>
<organism evidence="2 4">
    <name type="scientific">Glycomyces lechevalierae</name>
    <dbReference type="NCBI Taxonomy" id="256034"/>
    <lineage>
        <taxon>Bacteria</taxon>
        <taxon>Bacillati</taxon>
        <taxon>Actinomycetota</taxon>
        <taxon>Actinomycetes</taxon>
        <taxon>Glycomycetales</taxon>
        <taxon>Glycomycetaceae</taxon>
        <taxon>Glycomyces</taxon>
    </lineage>
</organism>
<proteinExistence type="predicted"/>
<accession>A0A9X3PNT4</accession>
<evidence type="ECO:0000313" key="3">
    <source>
        <dbReference type="EMBL" id="MDR7338584.1"/>
    </source>
</evidence>
<dbReference type="InterPro" id="IPR002575">
    <property type="entry name" value="Aminoglycoside_PTrfase"/>
</dbReference>
<dbReference type="EMBL" id="JAVDYD010000001">
    <property type="protein sequence ID" value="MDR7338584.1"/>
    <property type="molecule type" value="Genomic_DNA"/>
</dbReference>
<dbReference type="InterPro" id="IPR051678">
    <property type="entry name" value="AGP_Transferase"/>
</dbReference>
<dbReference type="InterPro" id="IPR011009">
    <property type="entry name" value="Kinase-like_dom_sf"/>
</dbReference>
<sequence>MLAALAEIARRHRTDPAAIAVSPAQGIANRVFFLGDHLVLRIAWPETADDLRKEALVLPAAVRAGVRTPEMVEYDDDLLETPYMVVKRANGITPGLPERPTDGSWAGAYRELGAELAALHRNITDLPGVPVDEPGDPRPDVSRLAEQGHLSTDLADWLTAWFDRLDPRCGPSAPLRLIHGDASPQNLLVDPETKRLNAILDWGDAAWADPATEFAKLPLRAVPAVLEGYLDAPDETGAAETLAARILWHHLHWAVGKLASAPDAQAAHWSARPGSRLLEIMRFFNADPPSPWAALR</sequence>
<evidence type="ECO:0000259" key="1">
    <source>
        <dbReference type="Pfam" id="PF01636"/>
    </source>
</evidence>
<comment type="caution">
    <text evidence="2">The sequence shown here is derived from an EMBL/GenBank/DDBJ whole genome shotgun (WGS) entry which is preliminary data.</text>
</comment>